<reference evidence="1" key="1">
    <citation type="submission" date="2022-10" db="EMBL/GenBank/DDBJ databases">
        <title>The complete genomes of actinobacterial strains from the NBC collection.</title>
        <authorList>
            <person name="Joergensen T.S."/>
            <person name="Alvarez Arevalo M."/>
            <person name="Sterndorff E.B."/>
            <person name="Faurdal D."/>
            <person name="Vuksanovic O."/>
            <person name="Mourched A.-S."/>
            <person name="Charusanti P."/>
            <person name="Shaw S."/>
            <person name="Blin K."/>
            <person name="Weber T."/>
        </authorList>
    </citation>
    <scope>NUCLEOTIDE SEQUENCE</scope>
    <source>
        <strain evidence="1">NBC_00119</strain>
    </source>
</reference>
<sequence length="177" mass="19406">MPALCLPQREAVHIEDLVLQSATGESVPVYVPNRGNGRAGRHMWVSADDRALWQELIGEKTPLPTAPAEDEDDVITFAEREIDRTCRAGEEGWFVSDGRPIRDLDQPAGGFALPRMPVQRSLDPMRITTVERAAASAALGCPPWELGLCAGCGQLMRRYGQNAAMYCNVCRADLNGR</sequence>
<dbReference type="EMBL" id="CP108195">
    <property type="protein sequence ID" value="WTS16845.1"/>
    <property type="molecule type" value="Genomic_DNA"/>
</dbReference>
<organism evidence="1">
    <name type="scientific">Streptomyces sp. NBC_00119</name>
    <dbReference type="NCBI Taxonomy" id="2975659"/>
    <lineage>
        <taxon>Bacteria</taxon>
        <taxon>Bacillati</taxon>
        <taxon>Actinomycetota</taxon>
        <taxon>Actinomycetes</taxon>
        <taxon>Kitasatosporales</taxon>
        <taxon>Streptomycetaceae</taxon>
        <taxon>Streptomyces</taxon>
    </lineage>
</organism>
<accession>A0AAU1UG78</accession>
<proteinExistence type="predicted"/>
<dbReference type="AlphaFoldDB" id="A0AAU1UG78"/>
<evidence type="ECO:0000313" key="1">
    <source>
        <dbReference type="EMBL" id="WTS16845.1"/>
    </source>
</evidence>
<gene>
    <name evidence="1" type="ORF">OHU69_40785</name>
</gene>
<name>A0AAU1UG78_9ACTN</name>
<protein>
    <submittedName>
        <fullName evidence="1">Uncharacterized protein</fullName>
    </submittedName>
</protein>